<evidence type="ECO:0000313" key="2">
    <source>
        <dbReference type="Proteomes" id="UP000828390"/>
    </source>
</evidence>
<dbReference type="Proteomes" id="UP000828390">
    <property type="component" value="Unassembled WGS sequence"/>
</dbReference>
<dbReference type="AlphaFoldDB" id="A0A9D4R6B3"/>
<name>A0A9D4R6B3_DREPO</name>
<proteinExistence type="predicted"/>
<accession>A0A9D4R6B3</accession>
<comment type="caution">
    <text evidence="1">The sequence shown here is derived from an EMBL/GenBank/DDBJ whole genome shotgun (WGS) entry which is preliminary data.</text>
</comment>
<keyword evidence="2" id="KW-1185">Reference proteome</keyword>
<reference evidence="1" key="2">
    <citation type="submission" date="2020-11" db="EMBL/GenBank/DDBJ databases">
        <authorList>
            <person name="McCartney M.A."/>
            <person name="Auch B."/>
            <person name="Kono T."/>
            <person name="Mallez S."/>
            <person name="Becker A."/>
            <person name="Gohl D.M."/>
            <person name="Silverstein K.A.T."/>
            <person name="Koren S."/>
            <person name="Bechman K.B."/>
            <person name="Herman A."/>
            <person name="Abrahante J.E."/>
            <person name="Garbe J."/>
        </authorList>
    </citation>
    <scope>NUCLEOTIDE SEQUENCE</scope>
    <source>
        <strain evidence="1">Duluth1</strain>
        <tissue evidence="1">Whole animal</tissue>
    </source>
</reference>
<gene>
    <name evidence="1" type="ORF">DPMN_099319</name>
</gene>
<reference evidence="1" key="1">
    <citation type="journal article" date="2019" name="bioRxiv">
        <title>The Genome of the Zebra Mussel, Dreissena polymorpha: A Resource for Invasive Species Research.</title>
        <authorList>
            <person name="McCartney M.A."/>
            <person name="Auch B."/>
            <person name="Kono T."/>
            <person name="Mallez S."/>
            <person name="Zhang Y."/>
            <person name="Obille A."/>
            <person name="Becker A."/>
            <person name="Abrahante J.E."/>
            <person name="Garbe J."/>
            <person name="Badalamenti J.P."/>
            <person name="Herman A."/>
            <person name="Mangelson H."/>
            <person name="Liachko I."/>
            <person name="Sullivan S."/>
            <person name="Sone E.D."/>
            <person name="Koren S."/>
            <person name="Silverstein K.A.T."/>
            <person name="Beckman K.B."/>
            <person name="Gohl D.M."/>
        </authorList>
    </citation>
    <scope>NUCLEOTIDE SEQUENCE</scope>
    <source>
        <strain evidence="1">Duluth1</strain>
        <tissue evidence="1">Whole animal</tissue>
    </source>
</reference>
<sequence length="100" mass="11121">HVNGLSYGKSHHVKKSLQLFKKGMPFLLSTQSSEQEGLIQVFEGMIICGRSKNPFLPECAARGQERILRAPADDHTLVELLKDDLLKPTRTSHSKPALAQ</sequence>
<organism evidence="1 2">
    <name type="scientific">Dreissena polymorpha</name>
    <name type="common">Zebra mussel</name>
    <name type="synonym">Mytilus polymorpha</name>
    <dbReference type="NCBI Taxonomy" id="45954"/>
    <lineage>
        <taxon>Eukaryota</taxon>
        <taxon>Metazoa</taxon>
        <taxon>Spiralia</taxon>
        <taxon>Lophotrochozoa</taxon>
        <taxon>Mollusca</taxon>
        <taxon>Bivalvia</taxon>
        <taxon>Autobranchia</taxon>
        <taxon>Heteroconchia</taxon>
        <taxon>Euheterodonta</taxon>
        <taxon>Imparidentia</taxon>
        <taxon>Neoheterodontei</taxon>
        <taxon>Myida</taxon>
        <taxon>Dreissenoidea</taxon>
        <taxon>Dreissenidae</taxon>
        <taxon>Dreissena</taxon>
    </lineage>
</organism>
<evidence type="ECO:0000313" key="1">
    <source>
        <dbReference type="EMBL" id="KAH3856726.1"/>
    </source>
</evidence>
<feature type="non-terminal residue" evidence="1">
    <location>
        <position position="100"/>
    </location>
</feature>
<protein>
    <submittedName>
        <fullName evidence="1">Uncharacterized protein</fullName>
    </submittedName>
</protein>
<feature type="non-terminal residue" evidence="1">
    <location>
        <position position="1"/>
    </location>
</feature>
<dbReference type="EMBL" id="JAIWYP010000003">
    <property type="protein sequence ID" value="KAH3856726.1"/>
    <property type="molecule type" value="Genomic_DNA"/>
</dbReference>